<evidence type="ECO:0008006" key="4">
    <source>
        <dbReference type="Google" id="ProtNLM"/>
    </source>
</evidence>
<keyword evidence="3" id="KW-1185">Reference proteome</keyword>
<feature type="transmembrane region" description="Helical" evidence="1">
    <location>
        <begin position="86"/>
        <end position="104"/>
    </location>
</feature>
<proteinExistence type="predicted"/>
<keyword evidence="1" id="KW-0812">Transmembrane</keyword>
<keyword evidence="1" id="KW-1133">Transmembrane helix</keyword>
<reference evidence="2 3" key="1">
    <citation type="journal article" date="2020" name="ISME J.">
        <title>Comparative genomics reveals insights into cyanobacterial evolution and habitat adaptation.</title>
        <authorList>
            <person name="Chen M.Y."/>
            <person name="Teng W.K."/>
            <person name="Zhao L."/>
            <person name="Hu C.X."/>
            <person name="Zhou Y.K."/>
            <person name="Han B.P."/>
            <person name="Song L.R."/>
            <person name="Shu W.S."/>
        </authorList>
    </citation>
    <scope>NUCLEOTIDE SEQUENCE [LARGE SCALE GENOMIC DNA]</scope>
    <source>
        <strain evidence="2 3">FACHB-248</strain>
    </source>
</reference>
<evidence type="ECO:0000256" key="1">
    <source>
        <dbReference type="SAM" id="Phobius"/>
    </source>
</evidence>
<organism evidence="2 3">
    <name type="scientific">Scytonema hofmannii FACHB-248</name>
    <dbReference type="NCBI Taxonomy" id="1842502"/>
    <lineage>
        <taxon>Bacteria</taxon>
        <taxon>Bacillati</taxon>
        <taxon>Cyanobacteriota</taxon>
        <taxon>Cyanophyceae</taxon>
        <taxon>Nostocales</taxon>
        <taxon>Scytonemataceae</taxon>
        <taxon>Scytonema</taxon>
    </lineage>
</organism>
<feature type="transmembrane region" description="Helical" evidence="1">
    <location>
        <begin position="34"/>
        <end position="54"/>
    </location>
</feature>
<protein>
    <recommendedName>
        <fullName evidence="4">SxtJ</fullName>
    </recommendedName>
</protein>
<dbReference type="Proteomes" id="UP000660380">
    <property type="component" value="Unassembled WGS sequence"/>
</dbReference>
<dbReference type="EMBL" id="JACJTA010000007">
    <property type="protein sequence ID" value="MBD2603978.1"/>
    <property type="molecule type" value="Genomic_DNA"/>
</dbReference>
<keyword evidence="1" id="KW-0472">Membrane</keyword>
<accession>A0ABR8GKV9</accession>
<evidence type="ECO:0000313" key="2">
    <source>
        <dbReference type="EMBL" id="MBD2603978.1"/>
    </source>
</evidence>
<feature type="transmembrane region" description="Helical" evidence="1">
    <location>
        <begin position="61"/>
        <end position="80"/>
    </location>
</feature>
<name>A0ABR8GKV9_9CYAN</name>
<gene>
    <name evidence="2" type="ORF">H6G81_05385</name>
</gene>
<dbReference type="RefSeq" id="WP_029632818.1">
    <property type="nucleotide sequence ID" value="NZ_JACJTA010000007.1"/>
</dbReference>
<comment type="caution">
    <text evidence="2">The sequence shown here is derived from an EMBL/GenBank/DDBJ whole genome shotgun (WGS) entry which is preliminary data.</text>
</comment>
<evidence type="ECO:0000313" key="3">
    <source>
        <dbReference type="Proteomes" id="UP000660380"/>
    </source>
</evidence>
<sequence>MSKLLGIALLVLGIYFLGQNIIFTTHYSPYLWRDIPAGASVLAIMGGIISLLFFSRETGNMGWILLGVGTVLVFLSGGVILKPTSLWNFFIAFAALAGGFQLITQGRLRF</sequence>